<organism evidence="1 2">
    <name type="scientific">Streptosporangium roseum (strain ATCC 12428 / DSM 43021 / JCM 3005 / KCTC 9067 / NCIMB 10171 / NRRL 2505 / NI 9100)</name>
    <dbReference type="NCBI Taxonomy" id="479432"/>
    <lineage>
        <taxon>Bacteria</taxon>
        <taxon>Bacillati</taxon>
        <taxon>Actinomycetota</taxon>
        <taxon>Actinomycetes</taxon>
        <taxon>Streptosporangiales</taxon>
        <taxon>Streptosporangiaceae</taxon>
        <taxon>Streptosporangium</taxon>
    </lineage>
</organism>
<dbReference type="EMBL" id="CP001814">
    <property type="protein sequence ID" value="ACZ91334.1"/>
    <property type="molecule type" value="Genomic_DNA"/>
</dbReference>
<dbReference type="STRING" id="479432.Sros_8694"/>
<name>D2B4A0_STRRD</name>
<dbReference type="KEGG" id="sro:Sros_8694"/>
<sequence>MLLALGKPGFHPFQSRRQVLQRGADLGELIGGRRSRGGVLADEDVLALLADDQPFSP</sequence>
<evidence type="ECO:0000313" key="1">
    <source>
        <dbReference type="EMBL" id="ACZ91334.1"/>
    </source>
</evidence>
<protein>
    <submittedName>
        <fullName evidence="1">Uncharacterized protein</fullName>
    </submittedName>
</protein>
<dbReference type="HOGENOM" id="CLU_2994838_0_0_11"/>
<gene>
    <name evidence="1" type="ordered locus">Sros_8694</name>
</gene>
<accession>D2B4A0</accession>
<dbReference type="Proteomes" id="UP000002029">
    <property type="component" value="Chromosome"/>
</dbReference>
<evidence type="ECO:0000313" key="2">
    <source>
        <dbReference type="Proteomes" id="UP000002029"/>
    </source>
</evidence>
<proteinExistence type="predicted"/>
<keyword evidence="2" id="KW-1185">Reference proteome</keyword>
<reference evidence="1 2" key="1">
    <citation type="journal article" date="2010" name="Stand. Genomic Sci.">
        <title>Complete genome sequence of Streptosporangium roseum type strain (NI 9100).</title>
        <authorList>
            <person name="Nolan M."/>
            <person name="Sikorski J."/>
            <person name="Jando M."/>
            <person name="Lucas S."/>
            <person name="Lapidus A."/>
            <person name="Glavina Del Rio T."/>
            <person name="Chen F."/>
            <person name="Tice H."/>
            <person name="Pitluck S."/>
            <person name="Cheng J.F."/>
            <person name="Chertkov O."/>
            <person name="Sims D."/>
            <person name="Meincke L."/>
            <person name="Brettin T."/>
            <person name="Han C."/>
            <person name="Detter J.C."/>
            <person name="Bruce D."/>
            <person name="Goodwin L."/>
            <person name="Land M."/>
            <person name="Hauser L."/>
            <person name="Chang Y.J."/>
            <person name="Jeffries C.D."/>
            <person name="Ivanova N."/>
            <person name="Mavromatis K."/>
            <person name="Mikhailova N."/>
            <person name="Chen A."/>
            <person name="Palaniappan K."/>
            <person name="Chain P."/>
            <person name="Rohde M."/>
            <person name="Goker M."/>
            <person name="Bristow J."/>
            <person name="Eisen J.A."/>
            <person name="Markowitz V."/>
            <person name="Hugenholtz P."/>
            <person name="Kyrpides N.C."/>
            <person name="Klenk H.P."/>
        </authorList>
    </citation>
    <scope>NUCLEOTIDE SEQUENCE [LARGE SCALE GENOMIC DNA]</scope>
    <source>
        <strain evidence="2">ATCC 12428 / DSM 43021 / JCM 3005 / NI 9100</strain>
    </source>
</reference>
<dbReference type="AlphaFoldDB" id="D2B4A0"/>